<name>A0A6M5Y974_9BACT</name>
<evidence type="ECO:0008006" key="3">
    <source>
        <dbReference type="Google" id="ProtNLM"/>
    </source>
</evidence>
<accession>A0A6M5Y974</accession>
<dbReference type="Proteomes" id="UP000502756">
    <property type="component" value="Chromosome"/>
</dbReference>
<dbReference type="KEGG" id="stae:HNV11_14480"/>
<gene>
    <name evidence="1" type="ORF">HNV11_14480</name>
</gene>
<evidence type="ECO:0000313" key="2">
    <source>
        <dbReference type="Proteomes" id="UP000502756"/>
    </source>
</evidence>
<evidence type="ECO:0000313" key="1">
    <source>
        <dbReference type="EMBL" id="QJW90499.1"/>
    </source>
</evidence>
<sequence>MPLIDSLNTFRASVAEANGFIALAFQQDASGAYVLPQNQRDFISDSAFLKLFIAWETFLEHSFIKYMLGEPSILGTVIVRYVQPIDEQHAHKLLIGTQKYVDWSNPDIVKRLCNLFFDRANPFDTFISSMMTDLFDLKTVRNAAAHLTSTTRQQLDSVGTRRLRRPCVNLNVSDFIFAVDPLSATGDTILTTYLNKLDVGAEGISNA</sequence>
<reference evidence="1 2" key="1">
    <citation type="submission" date="2020-05" db="EMBL/GenBank/DDBJ databases">
        <title>Genome sequencing of Spirosoma sp. TS118.</title>
        <authorList>
            <person name="Lee J.-H."/>
            <person name="Jeong S."/>
            <person name="Zhao L."/>
            <person name="Jung J.-H."/>
            <person name="Kim M.-K."/>
            <person name="Lim S."/>
        </authorList>
    </citation>
    <scope>NUCLEOTIDE SEQUENCE [LARGE SCALE GENOMIC DNA]</scope>
    <source>
        <strain evidence="1 2">TS118</strain>
    </source>
</reference>
<dbReference type="RefSeq" id="WP_171740343.1">
    <property type="nucleotide sequence ID" value="NZ_CP053435.1"/>
</dbReference>
<organism evidence="1 2">
    <name type="scientific">Spirosoma taeanense</name>
    <dbReference type="NCBI Taxonomy" id="2735870"/>
    <lineage>
        <taxon>Bacteria</taxon>
        <taxon>Pseudomonadati</taxon>
        <taxon>Bacteroidota</taxon>
        <taxon>Cytophagia</taxon>
        <taxon>Cytophagales</taxon>
        <taxon>Cytophagaceae</taxon>
        <taxon>Spirosoma</taxon>
    </lineage>
</organism>
<proteinExistence type="predicted"/>
<protein>
    <recommendedName>
        <fullName evidence="3">RiboL-PSP-HEPN domain-containing protein</fullName>
    </recommendedName>
</protein>
<dbReference type="EMBL" id="CP053435">
    <property type="protein sequence ID" value="QJW90499.1"/>
    <property type="molecule type" value="Genomic_DNA"/>
</dbReference>
<keyword evidence="2" id="KW-1185">Reference proteome</keyword>
<dbReference type="AlphaFoldDB" id="A0A6M5Y974"/>